<dbReference type="AlphaFoldDB" id="A0A919A9M7"/>
<accession>A0A919A9M7</accession>
<dbReference type="Proteomes" id="UP000641386">
    <property type="component" value="Unassembled WGS sequence"/>
</dbReference>
<protein>
    <submittedName>
        <fullName evidence="2">Uncharacterized protein</fullName>
    </submittedName>
</protein>
<reference evidence="2" key="1">
    <citation type="journal article" date="2014" name="Int. J. Syst. Evol. Microbiol.">
        <title>Complete genome sequence of Corynebacterium casei LMG S-19264T (=DSM 44701T), isolated from a smear-ripened cheese.</title>
        <authorList>
            <consortium name="US DOE Joint Genome Institute (JGI-PGF)"/>
            <person name="Walter F."/>
            <person name="Albersmeier A."/>
            <person name="Kalinowski J."/>
            <person name="Ruckert C."/>
        </authorList>
    </citation>
    <scope>NUCLEOTIDE SEQUENCE</scope>
    <source>
        <strain evidence="2">JCM 3302</strain>
    </source>
</reference>
<sequence>MGEAPTGAAAAPDGSGGAGRPAALPASRSPVPAGGAAPDGESPAGGRDPTGAAGSDGSGGLGGWGGPDGPARRGRPGFPIPRLPDPRPFRAPRFSN</sequence>
<gene>
    <name evidence="2" type="ORF">GCM10014715_53800</name>
</gene>
<feature type="compositionally biased region" description="Gly residues" evidence="1">
    <location>
        <begin position="54"/>
        <end position="68"/>
    </location>
</feature>
<reference evidence="2" key="2">
    <citation type="submission" date="2020-09" db="EMBL/GenBank/DDBJ databases">
        <authorList>
            <person name="Sun Q."/>
            <person name="Ohkuma M."/>
        </authorList>
    </citation>
    <scope>NUCLEOTIDE SEQUENCE</scope>
    <source>
        <strain evidence="2">JCM 3302</strain>
    </source>
</reference>
<name>A0A919A9M7_9ACTN</name>
<evidence type="ECO:0000256" key="1">
    <source>
        <dbReference type="SAM" id="MobiDB-lite"/>
    </source>
</evidence>
<evidence type="ECO:0000313" key="3">
    <source>
        <dbReference type="Proteomes" id="UP000641386"/>
    </source>
</evidence>
<proteinExistence type="predicted"/>
<organism evidence="2 3">
    <name type="scientific">Streptomyces spiralis</name>
    <dbReference type="NCBI Taxonomy" id="66376"/>
    <lineage>
        <taxon>Bacteria</taxon>
        <taxon>Bacillati</taxon>
        <taxon>Actinomycetota</taxon>
        <taxon>Actinomycetes</taxon>
        <taxon>Kitasatosporales</taxon>
        <taxon>Streptomycetaceae</taxon>
        <taxon>Streptomyces</taxon>
    </lineage>
</organism>
<comment type="caution">
    <text evidence="2">The sequence shown here is derived from an EMBL/GenBank/DDBJ whole genome shotgun (WGS) entry which is preliminary data.</text>
</comment>
<dbReference type="EMBL" id="BNBC01000028">
    <property type="protein sequence ID" value="GHE90574.1"/>
    <property type="molecule type" value="Genomic_DNA"/>
</dbReference>
<feature type="region of interest" description="Disordered" evidence="1">
    <location>
        <begin position="1"/>
        <end position="96"/>
    </location>
</feature>
<evidence type="ECO:0000313" key="2">
    <source>
        <dbReference type="EMBL" id="GHE90574.1"/>
    </source>
</evidence>
<keyword evidence="3" id="KW-1185">Reference proteome</keyword>
<feature type="compositionally biased region" description="Low complexity" evidence="1">
    <location>
        <begin position="1"/>
        <end position="13"/>
    </location>
</feature>